<evidence type="ECO:0000256" key="2">
    <source>
        <dbReference type="ARBA" id="ARBA00022729"/>
    </source>
</evidence>
<evidence type="ECO:0000256" key="3">
    <source>
        <dbReference type="ARBA" id="ARBA00022737"/>
    </source>
</evidence>
<dbReference type="CDD" id="cd00033">
    <property type="entry name" value="CCP"/>
    <property type="match status" value="7"/>
</dbReference>
<accession>A0A2B4S4T4</accession>
<feature type="domain" description="HYR" evidence="9">
    <location>
        <begin position="1259"/>
        <end position="1340"/>
    </location>
</feature>
<sequence length="1903" mass="211133">MRQAVICYLLLLILRSNHAVRSLKGPNTILLFNDSQNKTTKAIDLSIGTFTAKAKIYHFGIVTPASLDYLPEEDRVYYSDIRQGMILSVFSNATSLKVLFSCNVVKPLGLVIDKPGRNIFWTDVGTKRIEVGSMDGKKRKVLIESGIDGPAAIVLDIPRGLLFWTDIGKNPKIEEAAMDGSNRRVIVSENLGTPTGITIDPSSSRLFWIDAKLDRIEEFSLKTSKRKVLLSLKRGVSGYGLTIHQSWLYWSEWQTKSISRVSANGGNVEIMVTGLMKPMDILVYDTASTISSSCSLKNGLCSDFCLLSPTGYRCACPAGVPLLPDRKTCDHDFFNEASSDNFLLIAGSYSAKIYKIPLEETTDKPCNYLDIKGTIAYPIALDYDPLEGIVYWTDGRAKVIVRATLDGSSVEVIVRENIQSPDGIAVDWIARNIYWSDAGTQRIEVSRLDGSSRRSLITTDIEKPRAIALNFAGSTLFWSDWGSTPKIERTNMDGTGRIVLVNFKYAWVNAISLDIEKGHLYWFDARMKRVERIDFDGKNRQFIVSFRFVINLHPFALVVRRDILYWTDWSRKGVIRYNYTSHRGELVWKGLARPMGLHLHDSQKMYQGSSKCSHLNGGCSNLCLPHPDDRRCFCPEGVRFVPGDPYTCEGAVKCPSLPTPANGIRQGCQGNTTEEYLTTCTFSCSTGYYGSGSNVRKCLRNSSWSGHEFTCQAVRCGPLKVPLNAVLVTPFCGKTFGANCVLGCQYGYATRNGNVTRSCSPLGKWIGQVINCQDILPPSFGSTCPAKPYLVFPRMNEISAVVNWMVPAAKDNSGNPPVMQTNFKYPPQRLREGTHLIIYTATDISGNKATCSILINVTVIYCKRLSIRPEGPLRVNDCGHHNGAHCLFSCAVGYRLRGSSTSKCIAPDERSSGIWSNPPPSCEAIKCQSVPSPTNGRKTGCSGNATEVYGVRCSFTCNVGFRLFGSSSRYCLDNGTWSGQNSTCKAIECEALVPAQYGTVSPSSCLKRSIFGHECSFSCYEGFTLEGTASRVCSFFGNWTGKNDTTCKDFTPPTFNDSCPGNLAFHTDACQDRATVSWQDPVATDNSPAVTVKLPTIRPPVKLIVGLYEILYTAEDTSGNSANCSFVVQVARISCPKLQPPLDGTISSTSCESFMGSTALFACNVGYQLAGSRTRSCQSNGTWSGNATFCNIVKCPAIKLPVHGDVSPQVCKSVSGVQYKTRCFLTCDSLNGYKLEGPQNVSCEENGLWSPDKMETICKDIQPPQIQCPSNIVVDAETNRSYAKVSWTVPVPTDNSNIPTRPIGLYPPQKIKAGRTEIIYDATDSSGLSAQCRFTIQVKDTQPPRFLSYPSNMQIVSGKRWNKIALPPSYHTDNVGVVLFTTSIRNGSELQWGEYKVIYIISDKAGNTANCTFHINIAGSSCEDLPAPLNGAKACETWLVGMHCTVHCNKGYGFATDPQQLYFCTPTGRWVNAKVKGNEKPHLPDCTKKQNPTDVRVEGRVQYHTNKCDGEESKKVVAKEFIALFKQHPIGLFGGCLRNDKCKIENVRVECGTRTRTRKRRGTFKTKKTPITYIQVQFTVTVPLTNTSNQELNKTTKEISQNFRSDLENMDLDLNISGVEMRLDKSTPPVIAIQDYVCDKGQVKIKSHCVNCPMGHFYNDKEGVCQKCPADYYQDKEAKPSCVPCPNGTTTLGQEASKSRKECLESCQAGYFYDFDKASCQKCPVNHYQDHKAQVTCIPCPKGTYTRGAEASKSRHDCHDKRCFVKKPPRNGAIACTTWSMGRYCTPFCSIGWDFTRPMRAFGVWFCNERGMWLSRHWPDCSIPYKPNTFKMAGGMYYYSGDCRTPEVMSQIQQRFIQVLNSSVFRMVCQLPTFRDKCKAENVDVECINDDSSTYTKTQKTEK</sequence>
<dbReference type="GO" id="GO:0060070">
    <property type="term" value="P:canonical Wnt signaling pathway"/>
    <property type="evidence" value="ECO:0007669"/>
    <property type="project" value="TreeGrafter"/>
</dbReference>
<dbReference type="InterPro" id="IPR011641">
    <property type="entry name" value="Tyr-kin_ephrin_A/B_rcpt-like"/>
</dbReference>
<feature type="domain" description="HYR" evidence="9">
    <location>
        <begin position="773"/>
        <end position="859"/>
    </location>
</feature>
<dbReference type="GO" id="GO:0042813">
    <property type="term" value="F:Wnt receptor activity"/>
    <property type="evidence" value="ECO:0007669"/>
    <property type="project" value="TreeGrafter"/>
</dbReference>
<comment type="caution">
    <text evidence="11">The sequence shown here is derived from an EMBL/GenBank/DDBJ whole genome shotgun (WGS) entry which is preliminary data.</text>
</comment>
<dbReference type="InterPro" id="IPR009030">
    <property type="entry name" value="Growth_fac_rcpt_cys_sf"/>
</dbReference>
<dbReference type="SMART" id="SM00135">
    <property type="entry name" value="LY"/>
    <property type="match status" value="10"/>
</dbReference>
<dbReference type="Pfam" id="PF00084">
    <property type="entry name" value="Sushi"/>
    <property type="match status" value="6"/>
</dbReference>
<feature type="chain" id="PRO_5013196923" evidence="8">
    <location>
        <begin position="20"/>
        <end position="1903"/>
    </location>
</feature>
<dbReference type="GO" id="GO:0005886">
    <property type="term" value="C:plasma membrane"/>
    <property type="evidence" value="ECO:0007669"/>
    <property type="project" value="TreeGrafter"/>
</dbReference>
<gene>
    <name evidence="11" type="primary">LRP5</name>
    <name evidence="11" type="ORF">AWC38_SpisGene10997</name>
</gene>
<evidence type="ECO:0000256" key="1">
    <source>
        <dbReference type="ARBA" id="ARBA00022536"/>
    </source>
</evidence>
<dbReference type="InterPro" id="IPR003410">
    <property type="entry name" value="HYR_dom"/>
</dbReference>
<feature type="disulfide bond" evidence="6">
    <location>
        <begin position="684"/>
        <end position="711"/>
    </location>
</feature>
<keyword evidence="5" id="KW-0325">Glycoprotein</keyword>
<keyword evidence="11" id="KW-0449">Lipoprotein</keyword>
<dbReference type="Pfam" id="PF00058">
    <property type="entry name" value="Ldl_recept_b"/>
    <property type="match status" value="4"/>
</dbReference>
<organism evidence="11 12">
    <name type="scientific">Stylophora pistillata</name>
    <name type="common">Smooth cauliflower coral</name>
    <dbReference type="NCBI Taxonomy" id="50429"/>
    <lineage>
        <taxon>Eukaryota</taxon>
        <taxon>Metazoa</taxon>
        <taxon>Cnidaria</taxon>
        <taxon>Anthozoa</taxon>
        <taxon>Hexacorallia</taxon>
        <taxon>Scleractinia</taxon>
        <taxon>Astrocoeniina</taxon>
        <taxon>Pocilloporidae</taxon>
        <taxon>Stylophora</taxon>
    </lineage>
</organism>
<dbReference type="EMBL" id="LSMT01000177">
    <property type="protein sequence ID" value="PFX24406.1"/>
    <property type="molecule type" value="Genomic_DNA"/>
</dbReference>
<evidence type="ECO:0000313" key="11">
    <source>
        <dbReference type="EMBL" id="PFX24406.1"/>
    </source>
</evidence>
<dbReference type="SUPFAM" id="SSF57196">
    <property type="entry name" value="EGF/Laminin"/>
    <property type="match status" value="2"/>
</dbReference>
<feature type="domain" description="Sushi" evidence="10">
    <location>
        <begin position="1420"/>
        <end position="1488"/>
    </location>
</feature>
<dbReference type="Gene3D" id="2.10.50.10">
    <property type="entry name" value="Tumor Necrosis Factor Receptor, subunit A, domain 2"/>
    <property type="match status" value="2"/>
</dbReference>
<dbReference type="InterPro" id="IPR050778">
    <property type="entry name" value="Cueball_EGF_LRP_Nidogen"/>
</dbReference>
<dbReference type="Gene3D" id="2.10.70.10">
    <property type="entry name" value="Complement Module, domain 1"/>
    <property type="match status" value="8"/>
</dbReference>
<evidence type="ECO:0000256" key="6">
    <source>
        <dbReference type="PROSITE-ProRule" id="PRU00302"/>
    </source>
</evidence>
<dbReference type="Pfam" id="PF02494">
    <property type="entry name" value="HYR"/>
    <property type="match status" value="4"/>
</dbReference>
<feature type="domain" description="Sushi" evidence="10">
    <location>
        <begin position="987"/>
        <end position="1049"/>
    </location>
</feature>
<name>A0A2B4S4T4_STYPI</name>
<keyword evidence="2 8" id="KW-0732">Signal</keyword>
<evidence type="ECO:0000256" key="7">
    <source>
        <dbReference type="PROSITE-ProRule" id="PRU00461"/>
    </source>
</evidence>
<dbReference type="SUPFAM" id="SSF57535">
    <property type="entry name" value="Complement control module/SCR domain"/>
    <property type="match status" value="8"/>
</dbReference>
<dbReference type="Gene3D" id="2.120.10.30">
    <property type="entry name" value="TolB, C-terminal domain"/>
    <property type="match status" value="2"/>
</dbReference>
<feature type="domain" description="Sushi" evidence="10">
    <location>
        <begin position="925"/>
        <end position="986"/>
    </location>
</feature>
<feature type="domain" description="Sushi" evidence="10">
    <location>
        <begin position="1193"/>
        <end position="1260"/>
    </location>
</feature>
<feature type="signal peptide" evidence="8">
    <location>
        <begin position="1"/>
        <end position="19"/>
    </location>
</feature>
<keyword evidence="11" id="KW-0675">Receptor</keyword>
<dbReference type="Pfam" id="PF14670">
    <property type="entry name" value="FXa_inhibition"/>
    <property type="match status" value="1"/>
</dbReference>
<dbReference type="InterPro" id="IPR000436">
    <property type="entry name" value="Sushi_SCR_CCP_dom"/>
</dbReference>
<feature type="domain" description="Sushi" evidence="10">
    <location>
        <begin position="860"/>
        <end position="924"/>
    </location>
</feature>
<dbReference type="STRING" id="50429.A0A2B4S4T4"/>
<dbReference type="InterPro" id="IPR011042">
    <property type="entry name" value="6-blade_b-propeller_TolB-like"/>
</dbReference>
<feature type="domain" description="HYR" evidence="9">
    <location>
        <begin position="1048"/>
        <end position="1132"/>
    </location>
</feature>
<keyword evidence="4 6" id="KW-1015">Disulfide bond</keyword>
<feature type="repeat" description="LDL-receptor class B" evidence="7">
    <location>
        <begin position="431"/>
        <end position="473"/>
    </location>
</feature>
<dbReference type="SMART" id="SM00032">
    <property type="entry name" value="CCP"/>
    <property type="match status" value="8"/>
</dbReference>
<evidence type="ECO:0000256" key="8">
    <source>
        <dbReference type="SAM" id="SignalP"/>
    </source>
</evidence>
<feature type="repeat" description="LDL-receptor class B" evidence="7">
    <location>
        <begin position="518"/>
        <end position="563"/>
    </location>
</feature>
<protein>
    <submittedName>
        <fullName evidence="11">Low-density lipoprotein receptor-related protein 5</fullName>
    </submittedName>
</protein>
<feature type="domain" description="Sushi" evidence="10">
    <location>
        <begin position="652"/>
        <end position="713"/>
    </location>
</feature>
<dbReference type="SMART" id="SM00181">
    <property type="entry name" value="EGF"/>
    <property type="match status" value="6"/>
</dbReference>
<dbReference type="Proteomes" id="UP000225706">
    <property type="component" value="Unassembled WGS sequence"/>
</dbReference>
<dbReference type="InterPro" id="IPR035976">
    <property type="entry name" value="Sushi/SCR/CCP_sf"/>
</dbReference>
<dbReference type="PROSITE" id="PS50825">
    <property type="entry name" value="HYR"/>
    <property type="match status" value="4"/>
</dbReference>
<feature type="disulfide bond" evidence="6">
    <location>
        <begin position="716"/>
        <end position="759"/>
    </location>
</feature>
<keyword evidence="12" id="KW-1185">Reference proteome</keyword>
<feature type="disulfide bond" evidence="6">
    <location>
        <begin position="957"/>
        <end position="984"/>
    </location>
</feature>
<comment type="caution">
    <text evidence="6">Lacks conserved residue(s) required for the propagation of feature annotation.</text>
</comment>
<dbReference type="SUPFAM" id="SSF63825">
    <property type="entry name" value="YWTD domain"/>
    <property type="match status" value="2"/>
</dbReference>
<dbReference type="SMART" id="SM01411">
    <property type="entry name" value="Ephrin_rec_like"/>
    <property type="match status" value="2"/>
</dbReference>
<dbReference type="SUPFAM" id="SSF57184">
    <property type="entry name" value="Growth factor receptor domain"/>
    <property type="match status" value="1"/>
</dbReference>
<keyword evidence="6" id="KW-0768">Sushi</keyword>
<feature type="repeat" description="LDL-receptor class B" evidence="7">
    <location>
        <begin position="117"/>
        <end position="159"/>
    </location>
</feature>
<dbReference type="InterPro" id="IPR000742">
    <property type="entry name" value="EGF"/>
</dbReference>
<feature type="repeat" description="LDL-receptor class B" evidence="7">
    <location>
        <begin position="474"/>
        <end position="517"/>
    </location>
</feature>
<dbReference type="InterPro" id="IPR000033">
    <property type="entry name" value="LDLR_classB_rpt"/>
</dbReference>
<dbReference type="PROSITE" id="PS51120">
    <property type="entry name" value="LDLRB"/>
    <property type="match status" value="6"/>
</dbReference>
<evidence type="ECO:0000259" key="10">
    <source>
        <dbReference type="PROSITE" id="PS50923"/>
    </source>
</evidence>
<dbReference type="PANTHER" id="PTHR46513:SF13">
    <property type="entry name" value="EGF-LIKE DOMAIN-CONTAINING PROTEIN"/>
    <property type="match status" value="1"/>
</dbReference>
<dbReference type="FunFam" id="2.120.10.30:FF:000241">
    <property type="entry name" value="Low-density lipoprotein receptor-related protein 6"/>
    <property type="match status" value="2"/>
</dbReference>
<proteinExistence type="predicted"/>
<evidence type="ECO:0000313" key="12">
    <source>
        <dbReference type="Proteomes" id="UP000225706"/>
    </source>
</evidence>
<feature type="domain" description="Sushi" evidence="10">
    <location>
        <begin position="714"/>
        <end position="774"/>
    </location>
</feature>
<dbReference type="GO" id="GO:0017147">
    <property type="term" value="F:Wnt-protein binding"/>
    <property type="evidence" value="ECO:0007669"/>
    <property type="project" value="TreeGrafter"/>
</dbReference>
<keyword evidence="3" id="KW-0677">Repeat</keyword>
<feature type="repeat" description="LDL-receptor class B" evidence="7">
    <location>
        <begin position="160"/>
        <end position="203"/>
    </location>
</feature>
<feature type="domain" description="HYR" evidence="9">
    <location>
        <begin position="1341"/>
        <end position="1419"/>
    </location>
</feature>
<feature type="disulfide bond" evidence="6">
    <location>
        <begin position="1163"/>
        <end position="1190"/>
    </location>
</feature>
<dbReference type="PANTHER" id="PTHR46513">
    <property type="entry name" value="VITELLOGENIN RECEPTOR-LIKE PROTEIN-RELATED-RELATED"/>
    <property type="match status" value="1"/>
</dbReference>
<reference evidence="12" key="1">
    <citation type="journal article" date="2017" name="bioRxiv">
        <title>Comparative analysis of the genomes of Stylophora pistillata and Acropora digitifera provides evidence for extensive differences between species of corals.</title>
        <authorList>
            <person name="Voolstra C.R."/>
            <person name="Li Y."/>
            <person name="Liew Y.J."/>
            <person name="Baumgarten S."/>
            <person name="Zoccola D."/>
            <person name="Flot J.-F."/>
            <person name="Tambutte S."/>
            <person name="Allemand D."/>
            <person name="Aranda M."/>
        </authorList>
    </citation>
    <scope>NUCLEOTIDE SEQUENCE [LARGE SCALE GENOMIC DNA]</scope>
</reference>
<evidence type="ECO:0000256" key="5">
    <source>
        <dbReference type="ARBA" id="ARBA00023180"/>
    </source>
</evidence>
<keyword evidence="1" id="KW-0245">EGF-like domain</keyword>
<dbReference type="OrthoDB" id="72419at2759"/>
<evidence type="ECO:0000259" key="9">
    <source>
        <dbReference type="PROSITE" id="PS50825"/>
    </source>
</evidence>
<dbReference type="Pfam" id="PF07699">
    <property type="entry name" value="Ephrin_rec_like"/>
    <property type="match status" value="2"/>
</dbReference>
<evidence type="ECO:0000256" key="4">
    <source>
        <dbReference type="ARBA" id="ARBA00023157"/>
    </source>
</evidence>
<feature type="domain" description="Sushi" evidence="10">
    <location>
        <begin position="1133"/>
        <end position="1192"/>
    </location>
</feature>
<feature type="repeat" description="LDL-receptor class B" evidence="7">
    <location>
        <begin position="388"/>
        <end position="430"/>
    </location>
</feature>
<dbReference type="PROSITE" id="PS50923">
    <property type="entry name" value="SUSHI"/>
    <property type="match status" value="8"/>
</dbReference>